<feature type="region of interest" description="Disordered" evidence="1">
    <location>
        <begin position="98"/>
        <end position="119"/>
    </location>
</feature>
<keyword evidence="3" id="KW-1185">Reference proteome</keyword>
<evidence type="ECO:0000256" key="1">
    <source>
        <dbReference type="SAM" id="MobiDB-lite"/>
    </source>
</evidence>
<evidence type="ECO:0000313" key="3">
    <source>
        <dbReference type="Proteomes" id="UP001189429"/>
    </source>
</evidence>
<dbReference type="Proteomes" id="UP001189429">
    <property type="component" value="Unassembled WGS sequence"/>
</dbReference>
<dbReference type="EMBL" id="CAUYUJ010016548">
    <property type="protein sequence ID" value="CAK0866549.1"/>
    <property type="molecule type" value="Genomic_DNA"/>
</dbReference>
<accession>A0ABN9V1E3</accession>
<feature type="compositionally biased region" description="Basic and acidic residues" evidence="1">
    <location>
        <begin position="108"/>
        <end position="119"/>
    </location>
</feature>
<comment type="caution">
    <text evidence="2">The sequence shown here is derived from an EMBL/GenBank/DDBJ whole genome shotgun (WGS) entry which is preliminary data.</text>
</comment>
<evidence type="ECO:0000313" key="2">
    <source>
        <dbReference type="EMBL" id="CAK0866549.1"/>
    </source>
</evidence>
<protein>
    <submittedName>
        <fullName evidence="2">Uncharacterized protein</fullName>
    </submittedName>
</protein>
<reference evidence="2" key="1">
    <citation type="submission" date="2023-10" db="EMBL/GenBank/DDBJ databases">
        <authorList>
            <person name="Chen Y."/>
            <person name="Shah S."/>
            <person name="Dougan E. K."/>
            <person name="Thang M."/>
            <person name="Chan C."/>
        </authorList>
    </citation>
    <scope>NUCLEOTIDE SEQUENCE [LARGE SCALE GENOMIC DNA]</scope>
</reference>
<proteinExistence type="predicted"/>
<sequence length="119" mass="13821">MRIHRRLVVTVARLSKRTDTWMQGLELDMQRKFAGLPDQAPTSESAAKTFQSRFDVLSDEARDDVRCKAGRECLFNHKRKANESLSQRSVRMPQQFDQLGVQGLQLDDEWKKNPSSRKE</sequence>
<name>A0ABN9V1E3_9DINO</name>
<organism evidence="2 3">
    <name type="scientific">Prorocentrum cordatum</name>
    <dbReference type="NCBI Taxonomy" id="2364126"/>
    <lineage>
        <taxon>Eukaryota</taxon>
        <taxon>Sar</taxon>
        <taxon>Alveolata</taxon>
        <taxon>Dinophyceae</taxon>
        <taxon>Prorocentrales</taxon>
        <taxon>Prorocentraceae</taxon>
        <taxon>Prorocentrum</taxon>
    </lineage>
</organism>
<gene>
    <name evidence="2" type="ORF">PCOR1329_LOCUS53707</name>
</gene>